<comment type="caution">
    <text evidence="1">The sequence shown here is derived from an EMBL/GenBank/DDBJ whole genome shotgun (WGS) entry which is preliminary data.</text>
</comment>
<keyword evidence="2" id="KW-1185">Reference proteome</keyword>
<dbReference type="Proteomes" id="UP000499080">
    <property type="component" value="Unassembled WGS sequence"/>
</dbReference>
<evidence type="ECO:0000313" key="1">
    <source>
        <dbReference type="EMBL" id="GBO01696.1"/>
    </source>
</evidence>
<sequence length="99" mass="11508">MLRYSGLGRELLLQGAVRSERTVAPSVKNEIMQPLYPKNELVDERRRIKKALELQEKLWVSKTYLQCPNSRRKHLLLFRYRKVDIPSGRAGALQTGSEK</sequence>
<name>A0A4Y2TRG9_ARAVE</name>
<proteinExistence type="predicted"/>
<evidence type="ECO:0000313" key="2">
    <source>
        <dbReference type="Proteomes" id="UP000499080"/>
    </source>
</evidence>
<gene>
    <name evidence="1" type="ORF">AVEN_67209_1</name>
</gene>
<reference evidence="1 2" key="1">
    <citation type="journal article" date="2019" name="Sci. Rep.">
        <title>Orb-weaving spider Araneus ventricosus genome elucidates the spidroin gene catalogue.</title>
        <authorList>
            <person name="Kono N."/>
            <person name="Nakamura H."/>
            <person name="Ohtoshi R."/>
            <person name="Moran D.A.P."/>
            <person name="Shinohara A."/>
            <person name="Yoshida Y."/>
            <person name="Fujiwara M."/>
            <person name="Mori M."/>
            <person name="Tomita M."/>
            <person name="Arakawa K."/>
        </authorList>
    </citation>
    <scope>NUCLEOTIDE SEQUENCE [LARGE SCALE GENOMIC DNA]</scope>
</reference>
<dbReference type="AlphaFoldDB" id="A0A4Y2TRG9"/>
<organism evidence="1 2">
    <name type="scientific">Araneus ventricosus</name>
    <name type="common">Orbweaver spider</name>
    <name type="synonym">Epeira ventricosa</name>
    <dbReference type="NCBI Taxonomy" id="182803"/>
    <lineage>
        <taxon>Eukaryota</taxon>
        <taxon>Metazoa</taxon>
        <taxon>Ecdysozoa</taxon>
        <taxon>Arthropoda</taxon>
        <taxon>Chelicerata</taxon>
        <taxon>Arachnida</taxon>
        <taxon>Araneae</taxon>
        <taxon>Araneomorphae</taxon>
        <taxon>Entelegynae</taxon>
        <taxon>Araneoidea</taxon>
        <taxon>Araneidae</taxon>
        <taxon>Araneus</taxon>
    </lineage>
</organism>
<protein>
    <submittedName>
        <fullName evidence="1">Uncharacterized protein</fullName>
    </submittedName>
</protein>
<accession>A0A4Y2TRG9</accession>
<dbReference type="EMBL" id="BGPR01029722">
    <property type="protein sequence ID" value="GBO01696.1"/>
    <property type="molecule type" value="Genomic_DNA"/>
</dbReference>